<evidence type="ECO:0000256" key="2">
    <source>
        <dbReference type="SAM" id="MobiDB-lite"/>
    </source>
</evidence>
<evidence type="ECO:0000313" key="3">
    <source>
        <dbReference type="EMBL" id="KAG1355202.1"/>
    </source>
</evidence>
<reference evidence="3" key="1">
    <citation type="journal article" date="2017" name="Gigascience">
        <title>The genome draft of coconut (Cocos nucifera).</title>
        <authorList>
            <person name="Xiao Y."/>
            <person name="Xu P."/>
            <person name="Fan H."/>
            <person name="Baudouin L."/>
            <person name="Xia W."/>
            <person name="Bocs S."/>
            <person name="Xu J."/>
            <person name="Li Q."/>
            <person name="Guo A."/>
            <person name="Zhou L."/>
            <person name="Li J."/>
            <person name="Wu Y."/>
            <person name="Ma Z."/>
            <person name="Armero A."/>
            <person name="Issali A.E."/>
            <person name="Liu N."/>
            <person name="Peng M."/>
            <person name="Yang Y."/>
        </authorList>
    </citation>
    <scope>NUCLEOTIDE SEQUENCE</scope>
    <source>
        <tissue evidence="3">Spear leaf of Hainan Tall coconut</tissue>
    </source>
</reference>
<feature type="compositionally biased region" description="Polar residues" evidence="2">
    <location>
        <begin position="106"/>
        <end position="117"/>
    </location>
</feature>
<name>A0A8K0IGS0_COCNU</name>
<dbReference type="EMBL" id="CM017878">
    <property type="protein sequence ID" value="KAG1355202.1"/>
    <property type="molecule type" value="Genomic_DNA"/>
</dbReference>
<accession>A0A8K0IGS0</accession>
<dbReference type="SUPFAM" id="SSF57997">
    <property type="entry name" value="Tropomyosin"/>
    <property type="match status" value="1"/>
</dbReference>
<dbReference type="OrthoDB" id="683848at2759"/>
<protein>
    <submittedName>
        <fullName evidence="3">Putative Myosin-1</fullName>
    </submittedName>
</protein>
<feature type="compositionally biased region" description="Basic and acidic residues" evidence="2">
    <location>
        <begin position="94"/>
        <end position="105"/>
    </location>
</feature>
<feature type="region of interest" description="Disordered" evidence="2">
    <location>
        <begin position="94"/>
        <end position="131"/>
    </location>
</feature>
<reference evidence="3" key="2">
    <citation type="submission" date="2019-07" db="EMBL/GenBank/DDBJ databases">
        <authorList>
            <person name="Yang Y."/>
            <person name="Bocs S."/>
            <person name="Baudouin L."/>
        </authorList>
    </citation>
    <scope>NUCLEOTIDE SEQUENCE</scope>
    <source>
        <tissue evidence="3">Spear leaf of Hainan Tall coconut</tissue>
    </source>
</reference>
<dbReference type="Proteomes" id="UP000797356">
    <property type="component" value="Chromosome 7"/>
</dbReference>
<proteinExistence type="predicted"/>
<organism evidence="3 4">
    <name type="scientific">Cocos nucifera</name>
    <name type="common">Coconut palm</name>
    <dbReference type="NCBI Taxonomy" id="13894"/>
    <lineage>
        <taxon>Eukaryota</taxon>
        <taxon>Viridiplantae</taxon>
        <taxon>Streptophyta</taxon>
        <taxon>Embryophyta</taxon>
        <taxon>Tracheophyta</taxon>
        <taxon>Spermatophyta</taxon>
        <taxon>Magnoliopsida</taxon>
        <taxon>Liliopsida</taxon>
        <taxon>Arecaceae</taxon>
        <taxon>Arecoideae</taxon>
        <taxon>Cocoseae</taxon>
        <taxon>Attaleinae</taxon>
        <taxon>Cocos</taxon>
    </lineage>
</organism>
<sequence>MYQVGYTKLFFRTGQESDEVQVKASFLAELQRRILKAEAALRQKEEENEILHQRLQQYENRWSEYEQKMSSMEEVWQKQMRSLQSSLSVAKKSLATDDAERRSDASMDQSWDSNGNHIGTKGREEIGKRLGSRVLDRDTSSGLNVINRLAEEFEQQSQVFADDVNFLVEVKSRQAEASLNPEKELKRLKKNFESWKKDFSLRLRESKVIINKLRTDDANSDKAKRKWWARLNSTRII</sequence>
<comment type="caution">
    <text evidence="3">The sequence shown here is derived from an EMBL/GenBank/DDBJ whole genome shotgun (WGS) entry which is preliminary data.</text>
</comment>
<evidence type="ECO:0000313" key="4">
    <source>
        <dbReference type="Proteomes" id="UP000797356"/>
    </source>
</evidence>
<evidence type="ECO:0000256" key="1">
    <source>
        <dbReference type="SAM" id="Coils"/>
    </source>
</evidence>
<dbReference type="AlphaFoldDB" id="A0A8K0IGS0"/>
<keyword evidence="1" id="KW-0175">Coiled coil</keyword>
<gene>
    <name evidence="3" type="ORF">COCNU_07G013140</name>
</gene>
<keyword evidence="4" id="KW-1185">Reference proteome</keyword>
<feature type="compositionally biased region" description="Basic and acidic residues" evidence="2">
    <location>
        <begin position="121"/>
        <end position="131"/>
    </location>
</feature>
<feature type="coiled-coil region" evidence="1">
    <location>
        <begin position="27"/>
        <end position="75"/>
    </location>
</feature>